<feature type="transmembrane region" description="Helical" evidence="5">
    <location>
        <begin position="138"/>
        <end position="156"/>
    </location>
</feature>
<feature type="transmembrane region" description="Helical" evidence="5">
    <location>
        <begin position="47"/>
        <end position="66"/>
    </location>
</feature>
<feature type="transmembrane region" description="Helical" evidence="5">
    <location>
        <begin position="249"/>
        <end position="267"/>
    </location>
</feature>
<evidence type="ECO:0000256" key="1">
    <source>
        <dbReference type="ARBA" id="ARBA00004141"/>
    </source>
</evidence>
<name>Q01WR3_SOLUE</name>
<dbReference type="PANTHER" id="PTHR11785:SF512">
    <property type="entry name" value="SOBREMESA, ISOFORM B"/>
    <property type="match status" value="1"/>
</dbReference>
<keyword evidence="4 5" id="KW-0472">Membrane</keyword>
<dbReference type="EMBL" id="CP000473">
    <property type="protein sequence ID" value="ABJ85902.1"/>
    <property type="molecule type" value="Genomic_DNA"/>
</dbReference>
<proteinExistence type="predicted"/>
<feature type="transmembrane region" description="Helical" evidence="5">
    <location>
        <begin position="210"/>
        <end position="228"/>
    </location>
</feature>
<dbReference type="InParanoid" id="Q01WR3"/>
<feature type="transmembrane region" description="Helical" evidence="5">
    <location>
        <begin position="437"/>
        <end position="455"/>
    </location>
</feature>
<dbReference type="InterPro" id="IPR002293">
    <property type="entry name" value="AA/rel_permease1"/>
</dbReference>
<dbReference type="KEGG" id="sus:Acid_4943"/>
<feature type="transmembrane region" description="Helical" evidence="5">
    <location>
        <begin position="377"/>
        <end position="397"/>
    </location>
</feature>
<dbReference type="FunCoup" id="Q01WR3">
    <property type="interactions" value="299"/>
</dbReference>
<protein>
    <submittedName>
        <fullName evidence="6">Amino acid permease-associated region</fullName>
    </submittedName>
</protein>
<keyword evidence="2 5" id="KW-0812">Transmembrane</keyword>
<dbReference type="PANTHER" id="PTHR11785">
    <property type="entry name" value="AMINO ACID TRANSPORTER"/>
    <property type="match status" value="1"/>
</dbReference>
<dbReference type="GO" id="GO:0015179">
    <property type="term" value="F:L-amino acid transmembrane transporter activity"/>
    <property type="evidence" value="ECO:0007669"/>
    <property type="project" value="TreeGrafter"/>
</dbReference>
<dbReference type="Gene3D" id="1.20.1740.10">
    <property type="entry name" value="Amino acid/polyamine transporter I"/>
    <property type="match status" value="1"/>
</dbReference>
<accession>Q01WR3</accession>
<feature type="transmembrane region" description="Helical" evidence="5">
    <location>
        <begin position="12"/>
        <end position="35"/>
    </location>
</feature>
<dbReference type="PIRSF" id="PIRSF006060">
    <property type="entry name" value="AA_transporter"/>
    <property type="match status" value="1"/>
</dbReference>
<feature type="transmembrane region" description="Helical" evidence="5">
    <location>
        <begin position="409"/>
        <end position="431"/>
    </location>
</feature>
<sequence length="461" mass="49964">MATTREGGLIKGLGLVDSTTLVMGSMIGSGVFIVAADISRQVQSPGLMMMTWFVTALLTLIAALSYGELAAAMPHAGGQYVYLREAFGPLYGFLYGWTLFMVIQTGTIAAVAVAFAKYAGVFFPWISDQNYLLGAGKVGFTTQQLVAIAIIVFLTWSNTRGIRTGAMVQNIFTIAKVAAILGLIAAGFLVGRNPEAIASNFNGFWRNSGWNFDTVRLVGVAMVGSLFSSDAWNNVTFTAGEVRNPRRNLPLSLALGVCIVSALYILSNFVYLNVLTFDAIQHAPKDRVAALAAEHMLGPVALQIMAAAIMISTFGCVNGLTLAGARVYYAMAKDRLFFRRATELDPKTNAPVFSLTVQCAWSVALTLSGSYNDLLDYVIFAVLLFYILTIAGLFVLRRTRPDMDRPYKAIGYPVLPAVYILAAGLIEVLLLAYKPNYTWPGLIIVLLGLPVYFIWRGKATI</sequence>
<feature type="transmembrane region" description="Helical" evidence="5">
    <location>
        <begin position="350"/>
        <end position="371"/>
    </location>
</feature>
<dbReference type="OrthoDB" id="3181223at2"/>
<dbReference type="AlphaFoldDB" id="Q01WR3"/>
<dbReference type="HOGENOM" id="CLU_007946_3_4_0"/>
<evidence type="ECO:0000313" key="6">
    <source>
        <dbReference type="EMBL" id="ABJ85902.1"/>
    </source>
</evidence>
<dbReference type="Pfam" id="PF13520">
    <property type="entry name" value="AA_permease_2"/>
    <property type="match status" value="1"/>
</dbReference>
<dbReference type="GO" id="GO:0016020">
    <property type="term" value="C:membrane"/>
    <property type="evidence" value="ECO:0007669"/>
    <property type="project" value="UniProtKB-SubCell"/>
</dbReference>
<evidence type="ECO:0000256" key="2">
    <source>
        <dbReference type="ARBA" id="ARBA00022692"/>
    </source>
</evidence>
<organism evidence="6">
    <name type="scientific">Solibacter usitatus (strain Ellin6076)</name>
    <dbReference type="NCBI Taxonomy" id="234267"/>
    <lineage>
        <taxon>Bacteria</taxon>
        <taxon>Pseudomonadati</taxon>
        <taxon>Acidobacteriota</taxon>
        <taxon>Terriglobia</taxon>
        <taxon>Bryobacterales</taxon>
        <taxon>Solibacteraceae</taxon>
        <taxon>Candidatus Solibacter</taxon>
    </lineage>
</organism>
<feature type="transmembrane region" description="Helical" evidence="5">
    <location>
        <begin position="168"/>
        <end position="190"/>
    </location>
</feature>
<evidence type="ECO:0000256" key="5">
    <source>
        <dbReference type="SAM" id="Phobius"/>
    </source>
</evidence>
<dbReference type="eggNOG" id="COG0531">
    <property type="taxonomic scope" value="Bacteria"/>
</dbReference>
<feature type="transmembrane region" description="Helical" evidence="5">
    <location>
        <begin position="304"/>
        <end position="329"/>
    </location>
</feature>
<evidence type="ECO:0000256" key="3">
    <source>
        <dbReference type="ARBA" id="ARBA00022989"/>
    </source>
</evidence>
<dbReference type="STRING" id="234267.Acid_4943"/>
<keyword evidence="3 5" id="KW-1133">Transmembrane helix</keyword>
<gene>
    <name evidence="6" type="ordered locus">Acid_4943</name>
</gene>
<reference evidence="6" key="1">
    <citation type="submission" date="2006-10" db="EMBL/GenBank/DDBJ databases">
        <title>Complete sequence of Solibacter usitatus Ellin6076.</title>
        <authorList>
            <consortium name="US DOE Joint Genome Institute"/>
            <person name="Copeland A."/>
            <person name="Lucas S."/>
            <person name="Lapidus A."/>
            <person name="Barry K."/>
            <person name="Detter J.C."/>
            <person name="Glavina del Rio T."/>
            <person name="Hammon N."/>
            <person name="Israni S."/>
            <person name="Dalin E."/>
            <person name="Tice H."/>
            <person name="Pitluck S."/>
            <person name="Thompson L.S."/>
            <person name="Brettin T."/>
            <person name="Bruce D."/>
            <person name="Han C."/>
            <person name="Tapia R."/>
            <person name="Gilna P."/>
            <person name="Schmutz J."/>
            <person name="Larimer F."/>
            <person name="Land M."/>
            <person name="Hauser L."/>
            <person name="Kyrpides N."/>
            <person name="Mikhailova N."/>
            <person name="Janssen P.H."/>
            <person name="Kuske C.R."/>
            <person name="Richardson P."/>
        </authorList>
    </citation>
    <scope>NUCLEOTIDE SEQUENCE</scope>
    <source>
        <strain evidence="6">Ellin6076</strain>
    </source>
</reference>
<comment type="subcellular location">
    <subcellularLocation>
        <location evidence="1">Membrane</location>
        <topology evidence="1">Multi-pass membrane protein</topology>
    </subcellularLocation>
</comment>
<dbReference type="InterPro" id="IPR050598">
    <property type="entry name" value="AminoAcid_Transporter"/>
</dbReference>
<evidence type="ECO:0000256" key="4">
    <source>
        <dbReference type="ARBA" id="ARBA00023136"/>
    </source>
</evidence>